<dbReference type="EMBL" id="CAJOBA010000357">
    <property type="protein sequence ID" value="CAF3525706.1"/>
    <property type="molecule type" value="Genomic_DNA"/>
</dbReference>
<name>A0A814V162_9BILA</name>
<evidence type="ECO:0000313" key="3">
    <source>
        <dbReference type="EMBL" id="CAF3525706.1"/>
    </source>
</evidence>
<gene>
    <name evidence="2" type="ORF">GPM918_LOCUS22609</name>
    <name evidence="1" type="ORF">OVA965_LOCUS1810</name>
    <name evidence="4" type="ORF">SRO942_LOCUS22608</name>
    <name evidence="3" type="ORF">TMI583_LOCUS1810</name>
</gene>
<accession>A0A814V162</accession>
<dbReference type="EMBL" id="CAJOBC010007803">
    <property type="protein sequence ID" value="CAF3943476.1"/>
    <property type="molecule type" value="Genomic_DNA"/>
</dbReference>
<dbReference type="EMBL" id="CAJNOQ010007802">
    <property type="protein sequence ID" value="CAF1179264.1"/>
    <property type="molecule type" value="Genomic_DNA"/>
</dbReference>
<dbReference type="EMBL" id="CAJNOK010000357">
    <property type="protein sequence ID" value="CAF0747432.1"/>
    <property type="molecule type" value="Genomic_DNA"/>
</dbReference>
<organism evidence="2 5">
    <name type="scientific">Didymodactylos carnosus</name>
    <dbReference type="NCBI Taxonomy" id="1234261"/>
    <lineage>
        <taxon>Eukaryota</taxon>
        <taxon>Metazoa</taxon>
        <taxon>Spiralia</taxon>
        <taxon>Gnathifera</taxon>
        <taxon>Rotifera</taxon>
        <taxon>Eurotatoria</taxon>
        <taxon>Bdelloidea</taxon>
        <taxon>Philodinida</taxon>
        <taxon>Philodinidae</taxon>
        <taxon>Didymodactylos</taxon>
    </lineage>
</organism>
<dbReference type="Proteomes" id="UP000677228">
    <property type="component" value="Unassembled WGS sequence"/>
</dbReference>
<dbReference type="Proteomes" id="UP000682733">
    <property type="component" value="Unassembled WGS sequence"/>
</dbReference>
<dbReference type="AlphaFoldDB" id="A0A814V162"/>
<evidence type="ECO:0000313" key="5">
    <source>
        <dbReference type="Proteomes" id="UP000663829"/>
    </source>
</evidence>
<evidence type="ECO:0000313" key="4">
    <source>
        <dbReference type="EMBL" id="CAF3943476.1"/>
    </source>
</evidence>
<comment type="caution">
    <text evidence="2">The sequence shown here is derived from an EMBL/GenBank/DDBJ whole genome shotgun (WGS) entry which is preliminary data.</text>
</comment>
<sequence>MKLVYHYANATTVVVSPSAPVIVWSMSNPCTNTNFTNYFQVAFNYTARGTTETLTFGVMNALAHTSIDDVSVRDLITSTELLCNGGFENGTTCSPCWTGYCAVNTTYCHNGNYCIYNGASTMTYMSQIYTTSIGRPILISFWIRWTGSGSGVTTIVTVQP</sequence>
<dbReference type="Proteomes" id="UP000681722">
    <property type="component" value="Unassembled WGS sequence"/>
</dbReference>
<keyword evidence="5" id="KW-1185">Reference proteome</keyword>
<dbReference type="OrthoDB" id="10057025at2759"/>
<dbReference type="Gene3D" id="2.60.120.260">
    <property type="entry name" value="Galactose-binding domain-like"/>
    <property type="match status" value="1"/>
</dbReference>
<proteinExistence type="predicted"/>
<protein>
    <submittedName>
        <fullName evidence="2">Uncharacterized protein</fullName>
    </submittedName>
</protein>
<reference evidence="2" key="1">
    <citation type="submission" date="2021-02" db="EMBL/GenBank/DDBJ databases">
        <authorList>
            <person name="Nowell W R."/>
        </authorList>
    </citation>
    <scope>NUCLEOTIDE SEQUENCE</scope>
</reference>
<dbReference type="Proteomes" id="UP000663829">
    <property type="component" value="Unassembled WGS sequence"/>
</dbReference>
<evidence type="ECO:0000313" key="2">
    <source>
        <dbReference type="EMBL" id="CAF1179264.1"/>
    </source>
</evidence>
<evidence type="ECO:0000313" key="1">
    <source>
        <dbReference type="EMBL" id="CAF0747432.1"/>
    </source>
</evidence>